<keyword evidence="2" id="KW-1185">Reference proteome</keyword>
<gene>
    <name evidence="1" type="ORF">SCLCIDRAFT_697536</name>
</gene>
<proteinExistence type="predicted"/>
<sequence>MRARYGPLTPTFLTPYSLRHDLFLFALPVLTPCFRPPRNVSSSPLAVSPHTVLRCCNVTVHVDFGISAGCTTPNMPPCVYPASLRGSLSSHCICVQLHPL</sequence>
<evidence type="ECO:0000313" key="2">
    <source>
        <dbReference type="Proteomes" id="UP000053989"/>
    </source>
</evidence>
<reference evidence="1 2" key="1">
    <citation type="submission" date="2014-04" db="EMBL/GenBank/DDBJ databases">
        <authorList>
            <consortium name="DOE Joint Genome Institute"/>
            <person name="Kuo A."/>
            <person name="Kohler A."/>
            <person name="Nagy L.G."/>
            <person name="Floudas D."/>
            <person name="Copeland A."/>
            <person name="Barry K.W."/>
            <person name="Cichocki N."/>
            <person name="Veneault-Fourrey C."/>
            <person name="LaButti K."/>
            <person name="Lindquist E.A."/>
            <person name="Lipzen A."/>
            <person name="Lundell T."/>
            <person name="Morin E."/>
            <person name="Murat C."/>
            <person name="Sun H."/>
            <person name="Tunlid A."/>
            <person name="Henrissat B."/>
            <person name="Grigoriev I.V."/>
            <person name="Hibbett D.S."/>
            <person name="Martin F."/>
            <person name="Nordberg H.P."/>
            <person name="Cantor M.N."/>
            <person name="Hua S.X."/>
        </authorList>
    </citation>
    <scope>NUCLEOTIDE SEQUENCE [LARGE SCALE GENOMIC DNA]</scope>
    <source>
        <strain evidence="1 2">Foug A</strain>
    </source>
</reference>
<evidence type="ECO:0000313" key="1">
    <source>
        <dbReference type="EMBL" id="KIM69369.1"/>
    </source>
</evidence>
<reference evidence="2" key="2">
    <citation type="submission" date="2015-01" db="EMBL/GenBank/DDBJ databases">
        <title>Evolutionary Origins and Diversification of the Mycorrhizal Mutualists.</title>
        <authorList>
            <consortium name="DOE Joint Genome Institute"/>
            <consortium name="Mycorrhizal Genomics Consortium"/>
            <person name="Kohler A."/>
            <person name="Kuo A."/>
            <person name="Nagy L.G."/>
            <person name="Floudas D."/>
            <person name="Copeland A."/>
            <person name="Barry K.W."/>
            <person name="Cichocki N."/>
            <person name="Veneault-Fourrey C."/>
            <person name="LaButti K."/>
            <person name="Lindquist E.A."/>
            <person name="Lipzen A."/>
            <person name="Lundell T."/>
            <person name="Morin E."/>
            <person name="Murat C."/>
            <person name="Riley R."/>
            <person name="Ohm R."/>
            <person name="Sun H."/>
            <person name="Tunlid A."/>
            <person name="Henrissat B."/>
            <person name="Grigoriev I.V."/>
            <person name="Hibbett D.S."/>
            <person name="Martin F."/>
        </authorList>
    </citation>
    <scope>NUCLEOTIDE SEQUENCE [LARGE SCALE GENOMIC DNA]</scope>
    <source>
        <strain evidence="2">Foug A</strain>
    </source>
</reference>
<organism evidence="1 2">
    <name type="scientific">Scleroderma citrinum Foug A</name>
    <dbReference type="NCBI Taxonomy" id="1036808"/>
    <lineage>
        <taxon>Eukaryota</taxon>
        <taxon>Fungi</taxon>
        <taxon>Dikarya</taxon>
        <taxon>Basidiomycota</taxon>
        <taxon>Agaricomycotina</taxon>
        <taxon>Agaricomycetes</taxon>
        <taxon>Agaricomycetidae</taxon>
        <taxon>Boletales</taxon>
        <taxon>Sclerodermatineae</taxon>
        <taxon>Sclerodermataceae</taxon>
        <taxon>Scleroderma</taxon>
    </lineage>
</organism>
<accession>A0A0C3EMD6</accession>
<dbReference type="AlphaFoldDB" id="A0A0C3EMD6"/>
<dbReference type="InParanoid" id="A0A0C3EMD6"/>
<dbReference type="EMBL" id="KN822006">
    <property type="protein sequence ID" value="KIM69369.1"/>
    <property type="molecule type" value="Genomic_DNA"/>
</dbReference>
<name>A0A0C3EMD6_9AGAM</name>
<dbReference type="Proteomes" id="UP000053989">
    <property type="component" value="Unassembled WGS sequence"/>
</dbReference>
<protein>
    <submittedName>
        <fullName evidence="1">Uncharacterized protein</fullName>
    </submittedName>
</protein>
<dbReference type="HOGENOM" id="CLU_2307713_0_0_1"/>